<dbReference type="EMBL" id="FMZX01000021">
    <property type="protein sequence ID" value="SDE17969.1"/>
    <property type="molecule type" value="Genomic_DNA"/>
</dbReference>
<feature type="domain" description="HTH cro/C1-type" evidence="2">
    <location>
        <begin position="53"/>
        <end position="100"/>
    </location>
</feature>
<evidence type="ECO:0000259" key="2">
    <source>
        <dbReference type="PROSITE" id="PS50943"/>
    </source>
</evidence>
<protein>
    <submittedName>
        <fullName evidence="3">Plasmid maintenance system antidote protein, XRE family</fullName>
    </submittedName>
</protein>
<accession>A0A1G7ASY7</accession>
<dbReference type="GO" id="GO:0003677">
    <property type="term" value="F:DNA binding"/>
    <property type="evidence" value="ECO:0007669"/>
    <property type="project" value="UniProtKB-KW"/>
</dbReference>
<dbReference type="InterPro" id="IPR001387">
    <property type="entry name" value="Cro/C1-type_HTH"/>
</dbReference>
<gene>
    <name evidence="3" type="ORF">SAMN04487779_102131</name>
</gene>
<dbReference type="SUPFAM" id="SSF47413">
    <property type="entry name" value="lambda repressor-like DNA-binding domains"/>
    <property type="match status" value="1"/>
</dbReference>
<reference evidence="3 4" key="1">
    <citation type="submission" date="2016-10" db="EMBL/GenBank/DDBJ databases">
        <authorList>
            <person name="de Groot N.N."/>
        </authorList>
    </citation>
    <scope>NUCLEOTIDE SEQUENCE [LARGE SCALE GENOMIC DNA]</scope>
    <source>
        <strain evidence="3 4">CPCC 100156</strain>
    </source>
</reference>
<sequence>MTTRVRPRGKTTGPISRSDLDAGRVDLAGVDSGGRLDPVHPGEVLRHEFLEPLGLSAHALALALRVPANRITAILGGRRAITAETALRLARHFGTTPAFWLNLQKAHELEVAEQEAGARIRAEVTPRAAA</sequence>
<name>A0A1G7ASY7_9PROT</name>
<keyword evidence="1" id="KW-0238">DNA-binding</keyword>
<dbReference type="NCBIfam" id="TIGR02607">
    <property type="entry name" value="antidote_HigA"/>
    <property type="match status" value="1"/>
</dbReference>
<evidence type="ECO:0000256" key="1">
    <source>
        <dbReference type="ARBA" id="ARBA00023125"/>
    </source>
</evidence>
<dbReference type="Proteomes" id="UP000198925">
    <property type="component" value="Unassembled WGS sequence"/>
</dbReference>
<evidence type="ECO:0000313" key="3">
    <source>
        <dbReference type="EMBL" id="SDE17969.1"/>
    </source>
</evidence>
<dbReference type="Pfam" id="PF01381">
    <property type="entry name" value="HTH_3"/>
    <property type="match status" value="1"/>
</dbReference>
<dbReference type="PROSITE" id="PS50943">
    <property type="entry name" value="HTH_CROC1"/>
    <property type="match status" value="1"/>
</dbReference>
<dbReference type="PANTHER" id="PTHR36924:SF1">
    <property type="entry name" value="ANTITOXIN HIGA-1"/>
    <property type="match status" value="1"/>
</dbReference>
<dbReference type="SMART" id="SM00530">
    <property type="entry name" value="HTH_XRE"/>
    <property type="match status" value="1"/>
</dbReference>
<keyword evidence="4" id="KW-1185">Reference proteome</keyword>
<dbReference type="STRING" id="938405.SAMN02927895_05216"/>
<dbReference type="Gene3D" id="1.10.260.40">
    <property type="entry name" value="lambda repressor-like DNA-binding domains"/>
    <property type="match status" value="1"/>
</dbReference>
<dbReference type="AlphaFoldDB" id="A0A1G7ASY7"/>
<organism evidence="3 4">
    <name type="scientific">Belnapia rosea</name>
    <dbReference type="NCBI Taxonomy" id="938405"/>
    <lineage>
        <taxon>Bacteria</taxon>
        <taxon>Pseudomonadati</taxon>
        <taxon>Pseudomonadota</taxon>
        <taxon>Alphaproteobacteria</taxon>
        <taxon>Acetobacterales</taxon>
        <taxon>Roseomonadaceae</taxon>
        <taxon>Belnapia</taxon>
    </lineage>
</organism>
<proteinExistence type="predicted"/>
<dbReference type="InterPro" id="IPR010982">
    <property type="entry name" value="Lambda_DNA-bd_dom_sf"/>
</dbReference>
<evidence type="ECO:0000313" key="4">
    <source>
        <dbReference type="Proteomes" id="UP000198925"/>
    </source>
</evidence>
<dbReference type="PANTHER" id="PTHR36924">
    <property type="entry name" value="ANTITOXIN HIGA-1"/>
    <property type="match status" value="1"/>
</dbReference>
<dbReference type="InterPro" id="IPR013430">
    <property type="entry name" value="Toxin_antidote_HigA"/>
</dbReference>